<dbReference type="EMBL" id="LJIJ01001198">
    <property type="protein sequence ID" value="ODM92577.1"/>
    <property type="molecule type" value="Genomic_DNA"/>
</dbReference>
<feature type="domain" description="Peptidase S1" evidence="4">
    <location>
        <begin position="407"/>
        <end position="631"/>
    </location>
</feature>
<dbReference type="InterPro" id="IPR001254">
    <property type="entry name" value="Trypsin_dom"/>
</dbReference>
<evidence type="ECO:0000256" key="2">
    <source>
        <dbReference type="ARBA" id="ARBA00024195"/>
    </source>
</evidence>
<dbReference type="GO" id="GO:0004252">
    <property type="term" value="F:serine-type endopeptidase activity"/>
    <property type="evidence" value="ECO:0007669"/>
    <property type="project" value="InterPro"/>
</dbReference>
<name>A0A1D2MHV0_ORCCI</name>
<keyword evidence="1" id="KW-1015">Disulfide bond</keyword>
<evidence type="ECO:0000256" key="1">
    <source>
        <dbReference type="ARBA" id="ARBA00023157"/>
    </source>
</evidence>
<keyword evidence="3" id="KW-0732">Signal</keyword>
<dbReference type="AlphaFoldDB" id="A0A1D2MHV0"/>
<feature type="chain" id="PRO_5008904052" evidence="3">
    <location>
        <begin position="23"/>
        <end position="632"/>
    </location>
</feature>
<dbReference type="PRINTS" id="PR00722">
    <property type="entry name" value="CHYMOTRYPSIN"/>
</dbReference>
<feature type="domain" description="Peptidase S1" evidence="4">
    <location>
        <begin position="137"/>
        <end position="402"/>
    </location>
</feature>
<proteinExistence type="inferred from homology"/>
<dbReference type="InterPro" id="IPR051487">
    <property type="entry name" value="Ser/Thr_Proteases_Immune/Dev"/>
</dbReference>
<dbReference type="FunFam" id="2.40.10.10:FF:000068">
    <property type="entry name" value="transmembrane protease serine 2"/>
    <property type="match status" value="1"/>
</dbReference>
<sequence>MMEIKLLLIYSIFSLGFGYVRCQGNCKATEVVPNGVEISCPMGMREVYEYGRSNVHGKICCVPGSDEETTTHKVAQRCRTTECGASSSDPCSQNLSWRKYKGTLLSYEEVSREICTTNEGQLGLTALCCRKNSTEGLFATTYGAEYNEFPFMALLSVGGQCGGVIFNKRYVLTAAHCLVNQKTGEIKDHAGFTIKLGRNVGSIQMPENDYQVEKVIVHPDYSQLKGKSEAVRARLYNDIALLKVSRDIDFGPRVKSIQIAPKGFDEMKHADKAVIVGWGTTDTLDVSDNMQKADFLLRMDDTCFSDNFTTPWRRYENFTPSLLCVGGILNGKFSPVAGAGDSGGPAVCRGERGFGVLCGITSFGADDANSGKQEEKTFYRQQLYGEIVPNNKYEHQVHITSTEGKPCGGTLINPNTVVTAAQCVANGDGSKKVFSKISVTMRRAASILKPFTVKSIAVLDGFKRVGPPVNIAAQGFRILRTDNLHTNDLAVIKLNENVPLHPIKFAQLPKSSDILENPTIELAFPRNPNFGNELRLREFNISSREDCQRRIGRLTKIGINVQLDDNILCGVEKFSGGSTCDRELGGGLIGKGKNGMDILFGVQIYRVCEWAVPNGFLEVGKHASWIIQTSKQ</sequence>
<comment type="caution">
    <text evidence="5">The sequence shown here is derived from an EMBL/GenBank/DDBJ whole genome shotgun (WGS) entry which is preliminary data.</text>
</comment>
<protein>
    <submittedName>
        <fullName evidence="5">Duodenase-1</fullName>
    </submittedName>
</protein>
<dbReference type="SUPFAM" id="SSF50494">
    <property type="entry name" value="Trypsin-like serine proteases"/>
    <property type="match status" value="2"/>
</dbReference>
<dbReference type="InterPro" id="IPR001314">
    <property type="entry name" value="Peptidase_S1A"/>
</dbReference>
<dbReference type="PANTHER" id="PTHR24256">
    <property type="entry name" value="TRYPTASE-RELATED"/>
    <property type="match status" value="1"/>
</dbReference>
<comment type="similarity">
    <text evidence="2">Belongs to the peptidase S1 family. CLIP subfamily.</text>
</comment>
<dbReference type="Proteomes" id="UP000094527">
    <property type="component" value="Unassembled WGS sequence"/>
</dbReference>
<organism evidence="5 6">
    <name type="scientific">Orchesella cincta</name>
    <name type="common">Springtail</name>
    <name type="synonym">Podura cincta</name>
    <dbReference type="NCBI Taxonomy" id="48709"/>
    <lineage>
        <taxon>Eukaryota</taxon>
        <taxon>Metazoa</taxon>
        <taxon>Ecdysozoa</taxon>
        <taxon>Arthropoda</taxon>
        <taxon>Hexapoda</taxon>
        <taxon>Collembola</taxon>
        <taxon>Entomobryomorpha</taxon>
        <taxon>Entomobryoidea</taxon>
        <taxon>Orchesellidae</taxon>
        <taxon>Orchesellinae</taxon>
        <taxon>Orchesella</taxon>
    </lineage>
</organism>
<dbReference type="Gene3D" id="2.40.10.10">
    <property type="entry name" value="Trypsin-like serine proteases"/>
    <property type="match status" value="3"/>
</dbReference>
<dbReference type="CDD" id="cd00190">
    <property type="entry name" value="Tryp_SPc"/>
    <property type="match status" value="1"/>
</dbReference>
<dbReference type="PROSITE" id="PS00134">
    <property type="entry name" value="TRYPSIN_HIS"/>
    <property type="match status" value="1"/>
</dbReference>
<evidence type="ECO:0000256" key="3">
    <source>
        <dbReference type="SAM" id="SignalP"/>
    </source>
</evidence>
<dbReference type="GO" id="GO:0006508">
    <property type="term" value="P:proteolysis"/>
    <property type="evidence" value="ECO:0007669"/>
    <property type="project" value="InterPro"/>
</dbReference>
<dbReference type="OrthoDB" id="6331753at2759"/>
<dbReference type="SMART" id="SM00020">
    <property type="entry name" value="Tryp_SPc"/>
    <property type="match status" value="2"/>
</dbReference>
<dbReference type="InterPro" id="IPR009003">
    <property type="entry name" value="Peptidase_S1_PA"/>
</dbReference>
<keyword evidence="6" id="KW-1185">Reference proteome</keyword>
<gene>
    <name evidence="5" type="ORF">Ocin01_14105</name>
</gene>
<reference evidence="5 6" key="1">
    <citation type="journal article" date="2016" name="Genome Biol. Evol.">
        <title>Gene Family Evolution Reflects Adaptation to Soil Environmental Stressors in the Genome of the Collembolan Orchesella cincta.</title>
        <authorList>
            <person name="Faddeeva-Vakhrusheva A."/>
            <person name="Derks M.F."/>
            <person name="Anvar S.Y."/>
            <person name="Agamennone V."/>
            <person name="Suring W."/>
            <person name="Smit S."/>
            <person name="van Straalen N.M."/>
            <person name="Roelofs D."/>
        </authorList>
    </citation>
    <scope>NUCLEOTIDE SEQUENCE [LARGE SCALE GENOMIC DNA]</scope>
    <source>
        <tissue evidence="5">Mixed pool</tissue>
    </source>
</reference>
<dbReference type="PROSITE" id="PS50240">
    <property type="entry name" value="TRYPSIN_DOM"/>
    <property type="match status" value="2"/>
</dbReference>
<evidence type="ECO:0000313" key="5">
    <source>
        <dbReference type="EMBL" id="ODM92577.1"/>
    </source>
</evidence>
<accession>A0A1D2MHV0</accession>
<evidence type="ECO:0000313" key="6">
    <source>
        <dbReference type="Proteomes" id="UP000094527"/>
    </source>
</evidence>
<dbReference type="InterPro" id="IPR018114">
    <property type="entry name" value="TRYPSIN_HIS"/>
</dbReference>
<evidence type="ECO:0000259" key="4">
    <source>
        <dbReference type="PROSITE" id="PS50240"/>
    </source>
</evidence>
<dbReference type="Pfam" id="PF00089">
    <property type="entry name" value="Trypsin"/>
    <property type="match status" value="2"/>
</dbReference>
<feature type="signal peptide" evidence="3">
    <location>
        <begin position="1"/>
        <end position="22"/>
    </location>
</feature>
<dbReference type="InterPro" id="IPR043504">
    <property type="entry name" value="Peptidase_S1_PA_chymotrypsin"/>
</dbReference>